<comment type="caution">
    <text evidence="1">The sequence shown here is derived from an EMBL/GenBank/DDBJ whole genome shotgun (WGS) entry which is preliminary data.</text>
</comment>
<dbReference type="AlphaFoldDB" id="A0A426YHI8"/>
<reference evidence="1 2" key="1">
    <citation type="journal article" date="2014" name="Agronomy (Basel)">
        <title>A Draft Genome Sequence for Ensete ventricosum, the Drought-Tolerant Tree Against Hunger.</title>
        <authorList>
            <person name="Harrison J."/>
            <person name="Moore K.A."/>
            <person name="Paszkiewicz K."/>
            <person name="Jones T."/>
            <person name="Grant M."/>
            <person name="Ambacheew D."/>
            <person name="Muzemil S."/>
            <person name="Studholme D.J."/>
        </authorList>
    </citation>
    <scope>NUCLEOTIDE SEQUENCE [LARGE SCALE GENOMIC DNA]</scope>
</reference>
<proteinExistence type="predicted"/>
<name>A0A426YHI8_ENSVE</name>
<sequence>MIPSVKTLVDSKLGVIPIGYWPPWNSIGVPPSKLLLKGCSKDSSIHEEKWLITRLFIGLLNPNS</sequence>
<protein>
    <submittedName>
        <fullName evidence="1">Uncharacterized protein</fullName>
    </submittedName>
</protein>
<evidence type="ECO:0000313" key="1">
    <source>
        <dbReference type="EMBL" id="RRT51198.1"/>
    </source>
</evidence>
<dbReference type="Proteomes" id="UP000287651">
    <property type="component" value="Unassembled WGS sequence"/>
</dbReference>
<organism evidence="1 2">
    <name type="scientific">Ensete ventricosum</name>
    <name type="common">Abyssinian banana</name>
    <name type="synonym">Musa ensete</name>
    <dbReference type="NCBI Taxonomy" id="4639"/>
    <lineage>
        <taxon>Eukaryota</taxon>
        <taxon>Viridiplantae</taxon>
        <taxon>Streptophyta</taxon>
        <taxon>Embryophyta</taxon>
        <taxon>Tracheophyta</taxon>
        <taxon>Spermatophyta</taxon>
        <taxon>Magnoliopsida</taxon>
        <taxon>Liliopsida</taxon>
        <taxon>Zingiberales</taxon>
        <taxon>Musaceae</taxon>
        <taxon>Ensete</taxon>
    </lineage>
</organism>
<gene>
    <name evidence="1" type="ORF">B296_00019099</name>
</gene>
<dbReference type="EMBL" id="AMZH03012353">
    <property type="protein sequence ID" value="RRT51198.1"/>
    <property type="molecule type" value="Genomic_DNA"/>
</dbReference>
<accession>A0A426YHI8</accession>
<evidence type="ECO:0000313" key="2">
    <source>
        <dbReference type="Proteomes" id="UP000287651"/>
    </source>
</evidence>